<protein>
    <submittedName>
        <fullName evidence="2">Uncharacterized protein</fullName>
    </submittedName>
</protein>
<feature type="coiled-coil region" evidence="1">
    <location>
        <begin position="16"/>
        <end position="68"/>
    </location>
</feature>
<dbReference type="EMBL" id="WHUW01000027">
    <property type="protein sequence ID" value="KAF8434885.1"/>
    <property type="molecule type" value="Genomic_DNA"/>
</dbReference>
<keyword evidence="3" id="KW-1185">Reference proteome</keyword>
<comment type="caution">
    <text evidence="2">The sequence shown here is derived from an EMBL/GenBank/DDBJ whole genome shotgun (WGS) entry which is preliminary data.</text>
</comment>
<evidence type="ECO:0000313" key="2">
    <source>
        <dbReference type="EMBL" id="KAF8434885.1"/>
    </source>
</evidence>
<reference evidence="2" key="2">
    <citation type="journal article" date="2020" name="Nat. Commun.">
        <title>Large-scale genome sequencing of mycorrhizal fungi provides insights into the early evolution of symbiotic traits.</title>
        <authorList>
            <person name="Miyauchi S."/>
            <person name="Kiss E."/>
            <person name="Kuo A."/>
            <person name="Drula E."/>
            <person name="Kohler A."/>
            <person name="Sanchez-Garcia M."/>
            <person name="Morin E."/>
            <person name="Andreopoulos B."/>
            <person name="Barry K.W."/>
            <person name="Bonito G."/>
            <person name="Buee M."/>
            <person name="Carver A."/>
            <person name="Chen C."/>
            <person name="Cichocki N."/>
            <person name="Clum A."/>
            <person name="Culley D."/>
            <person name="Crous P.W."/>
            <person name="Fauchery L."/>
            <person name="Girlanda M."/>
            <person name="Hayes R.D."/>
            <person name="Keri Z."/>
            <person name="LaButti K."/>
            <person name="Lipzen A."/>
            <person name="Lombard V."/>
            <person name="Magnuson J."/>
            <person name="Maillard F."/>
            <person name="Murat C."/>
            <person name="Nolan M."/>
            <person name="Ohm R.A."/>
            <person name="Pangilinan J."/>
            <person name="Pereira M.F."/>
            <person name="Perotto S."/>
            <person name="Peter M."/>
            <person name="Pfister S."/>
            <person name="Riley R."/>
            <person name="Sitrit Y."/>
            <person name="Stielow J.B."/>
            <person name="Szollosi G."/>
            <person name="Zifcakova L."/>
            <person name="Stursova M."/>
            <person name="Spatafora J.W."/>
            <person name="Tedersoo L."/>
            <person name="Vaario L.M."/>
            <person name="Yamada A."/>
            <person name="Yan M."/>
            <person name="Wang P."/>
            <person name="Xu J."/>
            <person name="Bruns T."/>
            <person name="Baldrian P."/>
            <person name="Vilgalys R."/>
            <person name="Dunand C."/>
            <person name="Henrissat B."/>
            <person name="Grigoriev I.V."/>
            <person name="Hibbett D."/>
            <person name="Nagy L.G."/>
            <person name="Martin F.M."/>
        </authorList>
    </citation>
    <scope>NUCLEOTIDE SEQUENCE</scope>
    <source>
        <strain evidence="2">BED1</strain>
    </source>
</reference>
<name>A0AAD4GC86_BOLED</name>
<dbReference type="AlphaFoldDB" id="A0AAD4GC86"/>
<keyword evidence="1" id="KW-0175">Coiled coil</keyword>
<accession>A0AAD4GC86</accession>
<gene>
    <name evidence="2" type="ORF">L210DRAFT_3506552</name>
</gene>
<evidence type="ECO:0000313" key="3">
    <source>
        <dbReference type="Proteomes" id="UP001194468"/>
    </source>
</evidence>
<organism evidence="2 3">
    <name type="scientific">Boletus edulis BED1</name>
    <dbReference type="NCBI Taxonomy" id="1328754"/>
    <lineage>
        <taxon>Eukaryota</taxon>
        <taxon>Fungi</taxon>
        <taxon>Dikarya</taxon>
        <taxon>Basidiomycota</taxon>
        <taxon>Agaricomycotina</taxon>
        <taxon>Agaricomycetes</taxon>
        <taxon>Agaricomycetidae</taxon>
        <taxon>Boletales</taxon>
        <taxon>Boletineae</taxon>
        <taxon>Boletaceae</taxon>
        <taxon>Boletoideae</taxon>
        <taxon>Boletus</taxon>
    </lineage>
</organism>
<proteinExistence type="predicted"/>
<reference evidence="2" key="1">
    <citation type="submission" date="2019-10" db="EMBL/GenBank/DDBJ databases">
        <authorList>
            <consortium name="DOE Joint Genome Institute"/>
            <person name="Kuo A."/>
            <person name="Miyauchi S."/>
            <person name="Kiss E."/>
            <person name="Drula E."/>
            <person name="Kohler A."/>
            <person name="Sanchez-Garcia M."/>
            <person name="Andreopoulos B."/>
            <person name="Barry K.W."/>
            <person name="Bonito G."/>
            <person name="Buee M."/>
            <person name="Carver A."/>
            <person name="Chen C."/>
            <person name="Cichocki N."/>
            <person name="Clum A."/>
            <person name="Culley D."/>
            <person name="Crous P.W."/>
            <person name="Fauchery L."/>
            <person name="Girlanda M."/>
            <person name="Hayes R."/>
            <person name="Keri Z."/>
            <person name="LaButti K."/>
            <person name="Lipzen A."/>
            <person name="Lombard V."/>
            <person name="Magnuson J."/>
            <person name="Maillard F."/>
            <person name="Morin E."/>
            <person name="Murat C."/>
            <person name="Nolan M."/>
            <person name="Ohm R."/>
            <person name="Pangilinan J."/>
            <person name="Pereira M."/>
            <person name="Perotto S."/>
            <person name="Peter M."/>
            <person name="Riley R."/>
            <person name="Sitrit Y."/>
            <person name="Stielow B."/>
            <person name="Szollosi G."/>
            <person name="Zifcakova L."/>
            <person name="Stursova M."/>
            <person name="Spatafora J.W."/>
            <person name="Tedersoo L."/>
            <person name="Vaario L.-M."/>
            <person name="Yamada A."/>
            <person name="Yan M."/>
            <person name="Wang P."/>
            <person name="Xu J."/>
            <person name="Bruns T."/>
            <person name="Baldrian P."/>
            <person name="Vilgalys R."/>
            <person name="Henrissat B."/>
            <person name="Grigoriev I.V."/>
            <person name="Hibbett D."/>
            <person name="Nagy L.G."/>
            <person name="Martin F.M."/>
        </authorList>
    </citation>
    <scope>NUCLEOTIDE SEQUENCE</scope>
    <source>
        <strain evidence="2">BED1</strain>
    </source>
</reference>
<dbReference type="Proteomes" id="UP001194468">
    <property type="component" value="Unassembled WGS sequence"/>
</dbReference>
<sequence>MVGHTCSISKKKQLESERQEEAIAQAIKTIHEEETKPLREHQSLQEICQAVELDCQEYNKLIADLSAELSSHDHICVDTIQEVVSISDPAFLQDLDIAQKRSLIHQAYQRLKIEFQDKVETVLSTTEMLLLLPWRHLASYAKTDPSCSVVPPPANMRTSMWLLPAVDASTFKDGSWQ</sequence>
<evidence type="ECO:0000256" key="1">
    <source>
        <dbReference type="SAM" id="Coils"/>
    </source>
</evidence>